<feature type="compositionally biased region" description="Basic and acidic residues" evidence="8">
    <location>
        <begin position="334"/>
        <end position="345"/>
    </location>
</feature>
<keyword evidence="2" id="KW-0227">DNA damage</keyword>
<dbReference type="Pfam" id="PF21928">
    <property type="entry name" value="XLF_CC"/>
    <property type="match status" value="1"/>
</dbReference>
<comment type="caution">
    <text evidence="11">The sequence shown here is derived from an EMBL/GenBank/DDBJ whole genome shotgun (WGS) entry which is preliminary data.</text>
</comment>
<protein>
    <recommendedName>
        <fullName evidence="7">Non-homologous end-joining factor 1</fullName>
    </recommendedName>
</protein>
<proteinExistence type="inferred from homology"/>
<evidence type="ECO:0000256" key="1">
    <source>
        <dbReference type="ARBA" id="ARBA00004123"/>
    </source>
</evidence>
<feature type="domain" description="XLF-like coiled-coil region" evidence="10">
    <location>
        <begin position="125"/>
        <end position="176"/>
    </location>
</feature>
<evidence type="ECO:0000313" key="12">
    <source>
        <dbReference type="Proteomes" id="UP000452235"/>
    </source>
</evidence>
<reference evidence="11 12" key="1">
    <citation type="submission" date="2020-01" db="EMBL/GenBank/DDBJ databases">
        <title>Aspergillus terreus IFO 6365 whole genome shotgun sequence.</title>
        <authorList>
            <person name="Kanamasa S."/>
            <person name="Takahashi H."/>
        </authorList>
    </citation>
    <scope>NUCLEOTIDE SEQUENCE [LARGE SCALE GENOMIC DNA]</scope>
    <source>
        <strain evidence="11 12">IFO 6365</strain>
    </source>
</reference>
<evidence type="ECO:0000256" key="4">
    <source>
        <dbReference type="ARBA" id="ARBA00023204"/>
    </source>
</evidence>
<dbReference type="Proteomes" id="UP000452235">
    <property type="component" value="Unassembled WGS sequence"/>
</dbReference>
<dbReference type="Pfam" id="PF09302">
    <property type="entry name" value="XLF"/>
    <property type="match status" value="1"/>
</dbReference>
<gene>
    <name evidence="11" type="ORF">ATEIFO6365_0013009300</name>
</gene>
<evidence type="ECO:0000256" key="3">
    <source>
        <dbReference type="ARBA" id="ARBA00023125"/>
    </source>
</evidence>
<dbReference type="InterPro" id="IPR053829">
    <property type="entry name" value="XLF-like_CC"/>
</dbReference>
<dbReference type="PANTHER" id="PTHR32235">
    <property type="entry name" value="NON-HOMOLOGOUS END-JOINING FACTOR 1"/>
    <property type="match status" value="1"/>
</dbReference>
<dbReference type="OrthoDB" id="2155935at2759"/>
<evidence type="ECO:0000256" key="6">
    <source>
        <dbReference type="ARBA" id="ARBA00025747"/>
    </source>
</evidence>
<feature type="domain" description="XLF-like N-terminal" evidence="9">
    <location>
        <begin position="4"/>
        <end position="122"/>
    </location>
</feature>
<dbReference type="AlphaFoldDB" id="A0A5M3ZC22"/>
<sequence>MSAPWKKLHLSRTTGSPPLLYKYISTSNSYELYVTDLTNIWSEHMNRQAILKRADKDDATIDPSEDPEQFALLLQKISDALQHAPGSSSTLHHRSSGSLELTTSIKLPAPLEPLKWTLYLSKEQPSSTTAHLLLPLIEAEVDREYRQKTLIDQLHKKDWILAKLFDKIEAVGIDLSTIFPGISGLRSARKGTTLAQAAKYIKGVAPFDEQAWRNEASKSSPGVGLASNILVEVSGTGGAESAGKLHPPPDAWWEEISTIEDHADRSSPAPQRETPKPQPKVSNDDLEMETDSGGETDDDEFQRQETPPRLKHPQATREKSPIPTEETQGTDYEPIEKSPLPERQKPPSKQPKSLGVIGGKKQLHQAPPKSPPAPERDVTTMKSSQTNAQNGLSTDEDKTDSGSDGRAASPPPPATPKHKEQPQKPSVKPRGLGVIGGKKKKEANPAPAQATSPKSLEDEPRGPSIEKSPLPATRIKRAGKLGVIGGKASKATTDTAPPRKPSPPRRAEEDTEMSETAKAKPEPAKQPSLEKETRQMQEEPKKEETEQERADRRREELKRQLEAKAKAPAKKKRKF</sequence>
<dbReference type="GO" id="GO:0006303">
    <property type="term" value="P:double-strand break repair via nonhomologous end joining"/>
    <property type="evidence" value="ECO:0007669"/>
    <property type="project" value="TreeGrafter"/>
</dbReference>
<evidence type="ECO:0000256" key="5">
    <source>
        <dbReference type="ARBA" id="ARBA00023242"/>
    </source>
</evidence>
<evidence type="ECO:0000256" key="8">
    <source>
        <dbReference type="SAM" id="MobiDB-lite"/>
    </source>
</evidence>
<dbReference type="GO" id="GO:0045027">
    <property type="term" value="F:DNA end binding"/>
    <property type="evidence" value="ECO:0007669"/>
    <property type="project" value="TreeGrafter"/>
</dbReference>
<feature type="compositionally biased region" description="Polar residues" evidence="8">
    <location>
        <begin position="380"/>
        <end position="393"/>
    </location>
</feature>
<dbReference type="InterPro" id="IPR038051">
    <property type="entry name" value="XRCC4-like_N_sf"/>
</dbReference>
<dbReference type="PANTHER" id="PTHR32235:SF1">
    <property type="entry name" value="NON-HOMOLOGOUS END-JOINING FACTOR 1"/>
    <property type="match status" value="1"/>
</dbReference>
<dbReference type="GO" id="GO:0032807">
    <property type="term" value="C:DNA ligase IV complex"/>
    <property type="evidence" value="ECO:0007669"/>
    <property type="project" value="TreeGrafter"/>
</dbReference>
<accession>A0A5M3ZC22</accession>
<dbReference type="Gene3D" id="2.170.210.10">
    <property type="entry name" value="DNA double-strand break repair and VJ recombination XRCC4, N-terminal"/>
    <property type="match status" value="1"/>
</dbReference>
<comment type="similarity">
    <text evidence="6">Belongs to the XRCC4-XLF family. XLF subfamily.</text>
</comment>
<keyword evidence="5" id="KW-0539">Nucleus</keyword>
<evidence type="ECO:0000256" key="2">
    <source>
        <dbReference type="ARBA" id="ARBA00022763"/>
    </source>
</evidence>
<dbReference type="InterPro" id="IPR052287">
    <property type="entry name" value="NHEJ_factor"/>
</dbReference>
<dbReference type="InterPro" id="IPR015381">
    <property type="entry name" value="XLF-like_N"/>
</dbReference>
<evidence type="ECO:0000256" key="7">
    <source>
        <dbReference type="ARBA" id="ARBA00044529"/>
    </source>
</evidence>
<feature type="compositionally biased region" description="Acidic residues" evidence="8">
    <location>
        <begin position="284"/>
        <end position="300"/>
    </location>
</feature>
<dbReference type="EMBL" id="BLJY01000013">
    <property type="protein sequence ID" value="GFF20759.1"/>
    <property type="molecule type" value="Genomic_DNA"/>
</dbReference>
<name>A0A5M3ZC22_ASPTE</name>
<comment type="subcellular location">
    <subcellularLocation>
        <location evidence="1">Nucleus</location>
    </subcellularLocation>
</comment>
<keyword evidence="12" id="KW-1185">Reference proteome</keyword>
<feature type="region of interest" description="Disordered" evidence="8">
    <location>
        <begin position="262"/>
        <end position="575"/>
    </location>
</feature>
<evidence type="ECO:0000259" key="10">
    <source>
        <dbReference type="Pfam" id="PF21928"/>
    </source>
</evidence>
<dbReference type="VEuPathDB" id="FungiDB:ATEG_09587"/>
<keyword evidence="3" id="KW-0238">DNA-binding</keyword>
<evidence type="ECO:0000259" key="9">
    <source>
        <dbReference type="Pfam" id="PF09302"/>
    </source>
</evidence>
<organism evidence="11 12">
    <name type="scientific">Aspergillus terreus</name>
    <dbReference type="NCBI Taxonomy" id="33178"/>
    <lineage>
        <taxon>Eukaryota</taxon>
        <taxon>Fungi</taxon>
        <taxon>Dikarya</taxon>
        <taxon>Ascomycota</taxon>
        <taxon>Pezizomycotina</taxon>
        <taxon>Eurotiomycetes</taxon>
        <taxon>Eurotiomycetidae</taxon>
        <taxon>Eurotiales</taxon>
        <taxon>Aspergillaceae</taxon>
        <taxon>Aspergillus</taxon>
        <taxon>Aspergillus subgen. Circumdati</taxon>
    </lineage>
</organism>
<keyword evidence="4" id="KW-0234">DNA repair</keyword>
<evidence type="ECO:0000313" key="11">
    <source>
        <dbReference type="EMBL" id="GFF20759.1"/>
    </source>
</evidence>
<feature type="compositionally biased region" description="Basic and acidic residues" evidence="8">
    <location>
        <begin position="515"/>
        <end position="565"/>
    </location>
</feature>
<dbReference type="CDD" id="cd22285">
    <property type="entry name" value="HD_XLF_N"/>
    <property type="match status" value="1"/>
</dbReference>